<reference evidence="2" key="1">
    <citation type="journal article" date="2023" name="Nat. Plants">
        <title>Single-cell RNA sequencing provides a high-resolution roadmap for understanding the multicellular compartmentation of specialized metabolism.</title>
        <authorList>
            <person name="Sun S."/>
            <person name="Shen X."/>
            <person name="Li Y."/>
            <person name="Li Y."/>
            <person name="Wang S."/>
            <person name="Li R."/>
            <person name="Zhang H."/>
            <person name="Shen G."/>
            <person name="Guo B."/>
            <person name="Wei J."/>
            <person name="Xu J."/>
            <person name="St-Pierre B."/>
            <person name="Chen S."/>
            <person name="Sun C."/>
        </authorList>
    </citation>
    <scope>NUCLEOTIDE SEQUENCE [LARGE SCALE GENOMIC DNA]</scope>
</reference>
<dbReference type="EMBL" id="CM044701">
    <property type="protein sequence ID" value="KAI5679941.1"/>
    <property type="molecule type" value="Genomic_DNA"/>
</dbReference>
<dbReference type="Proteomes" id="UP001060085">
    <property type="component" value="Linkage Group LG01"/>
</dbReference>
<comment type="caution">
    <text evidence="1">The sequence shown here is derived from an EMBL/GenBank/DDBJ whole genome shotgun (WGS) entry which is preliminary data.</text>
</comment>
<sequence>MSELFLSSTSTSKSQLFIKLINSHFSIFFTFIFSHPLYFFYFIFFSPYLLKLLSFLSPLFLTTSLLLLAFLTTISPPHHAAPNSTTKLSFLIAAYNALLDKLCSNFDDNHDEEELLCLEDFEVFRIVFDTAISHQIEVLEVGEIQIGAERKNSNWAAEDIKMEEEKKLEQLDEFDNTNGVELKKIEAAMDTNAHKAVEKSQENSSVLRNGSEAESGNNRKSPNYTVEIGKGGQNHSERILKGQMNSSHRTHEEEENSSLKVESSRALNYINLGNYGSMRKEKDWKRTLACKLFEERNHNNNSDGGGGNEEGMDLLWETYESSESKPKGHHGIKNNKKNKNKKFDVKYFVEENEEEEGGEDEESNGQLCCLQALKFSAGKMNLGMGRLRISKAIKGIGWLHQVSSRHSKKVHNGDRF</sequence>
<evidence type="ECO:0000313" key="1">
    <source>
        <dbReference type="EMBL" id="KAI5679941.1"/>
    </source>
</evidence>
<accession>A0ACC0C4V1</accession>
<protein>
    <submittedName>
        <fullName evidence="1">Uncharacterized protein</fullName>
    </submittedName>
</protein>
<proteinExistence type="predicted"/>
<gene>
    <name evidence="1" type="ORF">M9H77_01168</name>
</gene>
<organism evidence="1 2">
    <name type="scientific">Catharanthus roseus</name>
    <name type="common">Madagascar periwinkle</name>
    <name type="synonym">Vinca rosea</name>
    <dbReference type="NCBI Taxonomy" id="4058"/>
    <lineage>
        <taxon>Eukaryota</taxon>
        <taxon>Viridiplantae</taxon>
        <taxon>Streptophyta</taxon>
        <taxon>Embryophyta</taxon>
        <taxon>Tracheophyta</taxon>
        <taxon>Spermatophyta</taxon>
        <taxon>Magnoliopsida</taxon>
        <taxon>eudicotyledons</taxon>
        <taxon>Gunneridae</taxon>
        <taxon>Pentapetalae</taxon>
        <taxon>asterids</taxon>
        <taxon>lamiids</taxon>
        <taxon>Gentianales</taxon>
        <taxon>Apocynaceae</taxon>
        <taxon>Rauvolfioideae</taxon>
        <taxon>Vinceae</taxon>
        <taxon>Catharanthinae</taxon>
        <taxon>Catharanthus</taxon>
    </lineage>
</organism>
<name>A0ACC0C4V1_CATRO</name>
<keyword evidence="2" id="KW-1185">Reference proteome</keyword>
<evidence type="ECO:0000313" key="2">
    <source>
        <dbReference type="Proteomes" id="UP001060085"/>
    </source>
</evidence>